<dbReference type="Proteomes" id="UP000078292">
    <property type="component" value="Unassembled WGS sequence"/>
</dbReference>
<keyword evidence="2" id="KW-1185">Reference proteome</keyword>
<proteinExistence type="predicted"/>
<dbReference type="EMBL" id="LXEY01000019">
    <property type="protein sequence ID" value="OAV60498.1"/>
    <property type="molecule type" value="Genomic_DNA"/>
</dbReference>
<evidence type="ECO:0000313" key="2">
    <source>
        <dbReference type="Proteomes" id="UP000078292"/>
    </source>
</evidence>
<comment type="caution">
    <text evidence="1">The sequence shown here is derived from an EMBL/GenBank/DDBJ whole genome shotgun (WGS) entry which is preliminary data.</text>
</comment>
<evidence type="ECO:0008006" key="3">
    <source>
        <dbReference type="Google" id="ProtNLM"/>
    </source>
</evidence>
<organism evidence="1 2">
    <name type="scientific">Enteractinococcus helveticum</name>
    <dbReference type="NCBI Taxonomy" id="1837282"/>
    <lineage>
        <taxon>Bacteria</taxon>
        <taxon>Bacillati</taxon>
        <taxon>Actinomycetota</taxon>
        <taxon>Actinomycetes</taxon>
        <taxon>Micrococcales</taxon>
        <taxon>Micrococcaceae</taxon>
    </lineage>
</organism>
<evidence type="ECO:0000313" key="1">
    <source>
        <dbReference type="EMBL" id="OAV60498.1"/>
    </source>
</evidence>
<reference evidence="1 2" key="1">
    <citation type="submission" date="2016-04" db="EMBL/GenBank/DDBJ databases">
        <title>First whole genome shotgun sequence of the bacterium Enteractinococcus sp. strain UASWS1574.</title>
        <authorList>
            <person name="Crovadore J."/>
            <person name="Chablais R."/>
            <person name="Lefort F."/>
        </authorList>
    </citation>
    <scope>NUCLEOTIDE SEQUENCE [LARGE SCALE GENOMIC DNA]</scope>
    <source>
        <strain evidence="1 2">UASWS1574</strain>
    </source>
</reference>
<dbReference type="OrthoDB" id="4210699at2"/>
<name>A0A1B7LYN1_9MICC</name>
<sequence length="145" mass="17224">MRNEFLEKFGVLIGHWDMMLSDAWFLEPRDTEVQGAATFEWIRDAFIGMRSQLGGEPSYDLMIGYSDARQSYIALYHDERGVSRVFNMTFEGATWNLWRDDPDFYQRFIADVRGEEIAGRWEASEDQGKTWRKDYDLTFRRTVEH</sequence>
<dbReference type="RefSeq" id="WP_052504882.1">
    <property type="nucleotide sequence ID" value="NZ_LXEY01000019.1"/>
</dbReference>
<dbReference type="STRING" id="1837282.A6F49_11070"/>
<protein>
    <recommendedName>
        <fullName evidence="3">DUF1579 domain-containing protein</fullName>
    </recommendedName>
</protein>
<dbReference type="AlphaFoldDB" id="A0A1B7LYN1"/>
<gene>
    <name evidence="1" type="ORF">A6F49_11070</name>
</gene>
<accession>A0A1B7LYN1</accession>